<keyword evidence="3" id="KW-0227">DNA damage</keyword>
<feature type="compositionally biased region" description="Gly residues" evidence="6">
    <location>
        <begin position="136"/>
        <end position="147"/>
    </location>
</feature>
<feature type="region of interest" description="Disordered" evidence="6">
    <location>
        <begin position="123"/>
        <end position="149"/>
    </location>
</feature>
<comment type="subcellular location">
    <subcellularLocation>
        <location evidence="1">Nucleus</location>
    </subcellularLocation>
</comment>
<organism evidence="7 8">
    <name type="scientific">Candolleomyces eurysporus</name>
    <dbReference type="NCBI Taxonomy" id="2828524"/>
    <lineage>
        <taxon>Eukaryota</taxon>
        <taxon>Fungi</taxon>
        <taxon>Dikarya</taxon>
        <taxon>Basidiomycota</taxon>
        <taxon>Agaricomycotina</taxon>
        <taxon>Agaricomycetes</taxon>
        <taxon>Agaricomycetidae</taxon>
        <taxon>Agaricales</taxon>
        <taxon>Agaricineae</taxon>
        <taxon>Psathyrellaceae</taxon>
        <taxon>Candolleomyces</taxon>
    </lineage>
</organism>
<reference evidence="7" key="1">
    <citation type="submission" date="2022-06" db="EMBL/GenBank/DDBJ databases">
        <title>Genome Sequence of Candolleomyces eurysporus.</title>
        <authorList>
            <person name="Buettner E."/>
        </authorList>
    </citation>
    <scope>NUCLEOTIDE SEQUENCE</scope>
    <source>
        <strain evidence="7">VTCC 930004</strain>
    </source>
</reference>
<keyword evidence="4" id="KW-0234">DNA repair</keyword>
<dbReference type="PANTHER" id="PTHR10870">
    <property type="entry name" value="CELL CYCLE CHECKPOINT PROTEIN RAD1"/>
    <property type="match status" value="1"/>
</dbReference>
<dbReference type="Gene3D" id="3.70.10.10">
    <property type="match status" value="2"/>
</dbReference>
<gene>
    <name evidence="7" type="ORF">H1R20_g7002</name>
</gene>
<keyword evidence="8" id="KW-1185">Reference proteome</keyword>
<comment type="similarity">
    <text evidence="2">Belongs to the rad1 family.</text>
</comment>
<protein>
    <submittedName>
        <fullName evidence="7">Uncharacterized protein</fullName>
    </submittedName>
</protein>
<evidence type="ECO:0000256" key="4">
    <source>
        <dbReference type="ARBA" id="ARBA00023204"/>
    </source>
</evidence>
<dbReference type="Pfam" id="PF02144">
    <property type="entry name" value="Rad1"/>
    <property type="match status" value="1"/>
</dbReference>
<dbReference type="EMBL" id="JANBPK010000850">
    <property type="protein sequence ID" value="KAJ2930070.1"/>
    <property type="molecule type" value="Genomic_DNA"/>
</dbReference>
<dbReference type="OrthoDB" id="337581at2759"/>
<evidence type="ECO:0000256" key="3">
    <source>
        <dbReference type="ARBA" id="ARBA00022763"/>
    </source>
</evidence>
<proteinExistence type="inferred from homology"/>
<comment type="caution">
    <text evidence="7">The sequence shown here is derived from an EMBL/GenBank/DDBJ whole genome shotgun (WGS) entry which is preliminary data.</text>
</comment>
<dbReference type="Proteomes" id="UP001140091">
    <property type="component" value="Unassembled WGS sequence"/>
</dbReference>
<evidence type="ECO:0000256" key="1">
    <source>
        <dbReference type="ARBA" id="ARBA00004123"/>
    </source>
</evidence>
<dbReference type="PANTHER" id="PTHR10870:SF0">
    <property type="entry name" value="CELL CYCLE CHECKPOINT PROTEIN RAD1"/>
    <property type="match status" value="1"/>
</dbReference>
<sequence>MSREERQLAPLLTASVRDVRFFASMLRGVHFSNMATVGLARSGLTVTVEEARTLHAKAFIFAPLFDEYEMPTEEDDENAGESEITTFQIHLNILIDCLNIFGTAGPISAPISGNANSNFKRWRREEDGSDQEGEGPGEGRPGGGGRGLAAYFGNSEKSTSMRMSYAGDGYPLTLLIAEDASGPTTTCEISTYEPEAHLDLDLNFGNNEVVMRVILKVRRVLLD</sequence>
<name>A0A9W8JFW2_9AGAR</name>
<evidence type="ECO:0000256" key="2">
    <source>
        <dbReference type="ARBA" id="ARBA00010991"/>
    </source>
</evidence>
<dbReference type="AlphaFoldDB" id="A0A9W8JFW2"/>
<feature type="non-terminal residue" evidence="7">
    <location>
        <position position="1"/>
    </location>
</feature>
<evidence type="ECO:0000256" key="5">
    <source>
        <dbReference type="ARBA" id="ARBA00023242"/>
    </source>
</evidence>
<dbReference type="GO" id="GO:0030896">
    <property type="term" value="C:checkpoint clamp complex"/>
    <property type="evidence" value="ECO:0007669"/>
    <property type="project" value="TreeGrafter"/>
</dbReference>
<evidence type="ECO:0000256" key="6">
    <source>
        <dbReference type="SAM" id="MobiDB-lite"/>
    </source>
</evidence>
<evidence type="ECO:0000313" key="7">
    <source>
        <dbReference type="EMBL" id="KAJ2930070.1"/>
    </source>
</evidence>
<dbReference type="GO" id="GO:0006281">
    <property type="term" value="P:DNA repair"/>
    <property type="evidence" value="ECO:0007669"/>
    <property type="project" value="UniProtKB-KW"/>
</dbReference>
<dbReference type="InterPro" id="IPR003021">
    <property type="entry name" value="Rad1_Rec1_Rad17"/>
</dbReference>
<dbReference type="PRINTS" id="PR01245">
    <property type="entry name" value="RAD1REC1"/>
</dbReference>
<accession>A0A9W8JFW2</accession>
<evidence type="ECO:0000313" key="8">
    <source>
        <dbReference type="Proteomes" id="UP001140091"/>
    </source>
</evidence>
<keyword evidence="5" id="KW-0539">Nucleus</keyword>
<dbReference type="GO" id="GO:0000077">
    <property type="term" value="P:DNA damage checkpoint signaling"/>
    <property type="evidence" value="ECO:0007669"/>
    <property type="project" value="InterPro"/>
</dbReference>